<dbReference type="InterPro" id="IPR036236">
    <property type="entry name" value="Znf_C2H2_sf"/>
</dbReference>
<dbReference type="GO" id="GO:0003676">
    <property type="term" value="F:nucleic acid binding"/>
    <property type="evidence" value="ECO:0007669"/>
    <property type="project" value="InterPro"/>
</dbReference>
<dbReference type="InterPro" id="IPR040025">
    <property type="entry name" value="Znf622/Rei1/Reh1"/>
</dbReference>
<feature type="region of interest" description="Disordered" evidence="9">
    <location>
        <begin position="98"/>
        <end position="175"/>
    </location>
</feature>
<dbReference type="SMART" id="SM00355">
    <property type="entry name" value="ZnF_C2H2"/>
    <property type="match status" value="4"/>
</dbReference>
<feature type="domain" description="C2H2-type" evidence="10">
    <location>
        <begin position="87"/>
        <end position="109"/>
    </location>
</feature>
<evidence type="ECO:0000256" key="3">
    <source>
        <dbReference type="ARBA" id="ARBA00022517"/>
    </source>
</evidence>
<accession>A0A016S6C6</accession>
<evidence type="ECO:0000313" key="12">
    <source>
        <dbReference type="Proteomes" id="UP000024635"/>
    </source>
</evidence>
<evidence type="ECO:0000256" key="4">
    <source>
        <dbReference type="ARBA" id="ARBA00022723"/>
    </source>
</evidence>
<keyword evidence="7" id="KW-0862">Zinc</keyword>
<evidence type="ECO:0000256" key="7">
    <source>
        <dbReference type="ARBA" id="ARBA00022833"/>
    </source>
</evidence>
<dbReference type="InterPro" id="IPR003604">
    <property type="entry name" value="Matrin/U1-like-C_Znf_C2H2"/>
</dbReference>
<dbReference type="PANTHER" id="PTHR13182">
    <property type="entry name" value="ZINC FINGER PROTEIN 622"/>
    <property type="match status" value="1"/>
</dbReference>
<evidence type="ECO:0000256" key="1">
    <source>
        <dbReference type="ARBA" id="ARBA00004496"/>
    </source>
</evidence>
<dbReference type="AlphaFoldDB" id="A0A016S6C6"/>
<keyword evidence="5" id="KW-0677">Repeat</keyword>
<dbReference type="GO" id="GO:0030687">
    <property type="term" value="C:preribosome, large subunit precursor"/>
    <property type="evidence" value="ECO:0007669"/>
    <property type="project" value="TreeGrafter"/>
</dbReference>
<comment type="subcellular location">
    <subcellularLocation>
        <location evidence="1">Cytoplasm</location>
    </subcellularLocation>
</comment>
<dbReference type="Gene3D" id="3.30.160.60">
    <property type="entry name" value="Classic Zinc Finger"/>
    <property type="match status" value="1"/>
</dbReference>
<keyword evidence="4" id="KW-0479">Metal-binding</keyword>
<dbReference type="GO" id="GO:0008270">
    <property type="term" value="F:zinc ion binding"/>
    <property type="evidence" value="ECO:0007669"/>
    <property type="project" value="UniProtKB-KW"/>
</dbReference>
<dbReference type="InterPro" id="IPR041661">
    <property type="entry name" value="ZN622/Rei1/Reh1_Znf-C2H2"/>
</dbReference>
<dbReference type="Proteomes" id="UP000024635">
    <property type="component" value="Unassembled WGS sequence"/>
</dbReference>
<dbReference type="STRING" id="53326.A0A016S6C6"/>
<evidence type="ECO:0000256" key="9">
    <source>
        <dbReference type="SAM" id="MobiDB-lite"/>
    </source>
</evidence>
<dbReference type="InterPro" id="IPR013087">
    <property type="entry name" value="Znf_C2H2_type"/>
</dbReference>
<evidence type="ECO:0000256" key="5">
    <source>
        <dbReference type="ARBA" id="ARBA00022737"/>
    </source>
</evidence>
<keyword evidence="6" id="KW-0863">Zinc-finger</keyword>
<dbReference type="SMART" id="SM00451">
    <property type="entry name" value="ZnF_U1"/>
    <property type="match status" value="2"/>
</dbReference>
<comment type="similarity">
    <text evidence="8">Belongs to the REI1 family.</text>
</comment>
<reference evidence="12" key="1">
    <citation type="journal article" date="2015" name="Nat. Genet.">
        <title>The genome and transcriptome of the zoonotic hookworm Ancylostoma ceylanicum identify infection-specific gene families.</title>
        <authorList>
            <person name="Schwarz E.M."/>
            <person name="Hu Y."/>
            <person name="Antoshechkin I."/>
            <person name="Miller M.M."/>
            <person name="Sternberg P.W."/>
            <person name="Aroian R.V."/>
        </authorList>
    </citation>
    <scope>NUCLEOTIDE SEQUENCE</scope>
    <source>
        <strain evidence="12">HY135</strain>
    </source>
</reference>
<protein>
    <recommendedName>
        <fullName evidence="10">C2H2-type domain-containing protein</fullName>
    </recommendedName>
</protein>
<evidence type="ECO:0000313" key="11">
    <source>
        <dbReference type="EMBL" id="EYB86220.1"/>
    </source>
</evidence>
<keyword evidence="2" id="KW-0963">Cytoplasm</keyword>
<proteinExistence type="inferred from homology"/>
<dbReference type="GO" id="GO:0042273">
    <property type="term" value="P:ribosomal large subunit biogenesis"/>
    <property type="evidence" value="ECO:0007669"/>
    <property type="project" value="TreeGrafter"/>
</dbReference>
<dbReference type="SUPFAM" id="SSF57667">
    <property type="entry name" value="beta-beta-alpha zinc fingers"/>
    <property type="match status" value="2"/>
</dbReference>
<name>A0A016S6C6_9BILA</name>
<dbReference type="PROSITE" id="PS00028">
    <property type="entry name" value="ZINC_FINGER_C2H2_1"/>
    <property type="match status" value="2"/>
</dbReference>
<dbReference type="InterPro" id="IPR022755">
    <property type="entry name" value="Znf_C2H2_jaz"/>
</dbReference>
<evidence type="ECO:0000256" key="8">
    <source>
        <dbReference type="ARBA" id="ARBA00034126"/>
    </source>
</evidence>
<evidence type="ECO:0000256" key="2">
    <source>
        <dbReference type="ARBA" id="ARBA00022490"/>
    </source>
</evidence>
<dbReference type="Pfam" id="PF12171">
    <property type="entry name" value="zf-C2H2_jaz"/>
    <property type="match status" value="1"/>
</dbReference>
<evidence type="ECO:0000259" key="10">
    <source>
        <dbReference type="PROSITE" id="PS00028"/>
    </source>
</evidence>
<feature type="compositionally biased region" description="Acidic residues" evidence="9">
    <location>
        <begin position="145"/>
        <end position="157"/>
    </location>
</feature>
<sequence>MVMILHCQMSSLDPSTGFTCVACHLVFKTADLQRDHYRTDWHRYNLKRQVAELPPVTDEQFREKVIAFRNEREAQKKEEEEVSSLYCATCRKKLKSKNAMADHIASKKHKEMEAREPKGPRQPRKKATDQPTPSAPSPATAENDINMEDEEEEDDDSSSGWVTDHGSEDEEDVDFDESQAIPVTSCLFCPQTKPTKEESLEHMRFHHGFVLPDKKYLVDEEGMLKYLGLKVGAGRCCIFCPDIKSRFATIAACQTHMRDKQHCKVNRDPEGMLEFAEYYDYSPMYENDNDGASSDSFYDDGWTLTLPSGAKIGHRSLMLYYRQYLRPTDGSRPDVGRAALEKARGLYPALAWTGSTGVVAKQTAKDIKFMQRYRRRFDLRVGLKSNKLFKSQGRKRGCNQATLIGAFAPATPTCFNSNGVKSIDGVFVLGAVPAQKGAWRMFAAPTRVAWLHPFSLTMVHTPSVNNQKPRPRSCSYVISLVEILVLWTN</sequence>
<dbReference type="GO" id="GO:0005737">
    <property type="term" value="C:cytoplasm"/>
    <property type="evidence" value="ECO:0007669"/>
    <property type="project" value="UniProtKB-SubCell"/>
</dbReference>
<dbReference type="EMBL" id="JARK01001619">
    <property type="protein sequence ID" value="EYB86220.1"/>
    <property type="molecule type" value="Genomic_DNA"/>
</dbReference>
<dbReference type="PANTHER" id="PTHR13182:SF8">
    <property type="entry name" value="CYTOPLASMIC 60S SUBUNIT BIOGENESIS FACTOR ZNF622"/>
    <property type="match status" value="1"/>
</dbReference>
<evidence type="ECO:0000256" key="6">
    <source>
        <dbReference type="ARBA" id="ARBA00022771"/>
    </source>
</evidence>
<feature type="compositionally biased region" description="Basic and acidic residues" evidence="9">
    <location>
        <begin position="110"/>
        <end position="119"/>
    </location>
</feature>
<keyword evidence="12" id="KW-1185">Reference proteome</keyword>
<dbReference type="OrthoDB" id="19329at2759"/>
<gene>
    <name evidence="11" type="primary">Acey_s0283.g1324</name>
    <name evidence="11" type="synonym">Acey-C16A3.4</name>
    <name evidence="11" type="ORF">Y032_0283g1324</name>
</gene>
<organism evidence="11 12">
    <name type="scientific">Ancylostoma ceylanicum</name>
    <dbReference type="NCBI Taxonomy" id="53326"/>
    <lineage>
        <taxon>Eukaryota</taxon>
        <taxon>Metazoa</taxon>
        <taxon>Ecdysozoa</taxon>
        <taxon>Nematoda</taxon>
        <taxon>Chromadorea</taxon>
        <taxon>Rhabditida</taxon>
        <taxon>Rhabditina</taxon>
        <taxon>Rhabditomorpha</taxon>
        <taxon>Strongyloidea</taxon>
        <taxon>Ancylostomatidae</taxon>
        <taxon>Ancylostomatinae</taxon>
        <taxon>Ancylostoma</taxon>
    </lineage>
</organism>
<comment type="caution">
    <text evidence="11">The sequence shown here is derived from an EMBL/GenBank/DDBJ whole genome shotgun (WGS) entry which is preliminary data.</text>
</comment>
<feature type="domain" description="C2H2-type" evidence="10">
    <location>
        <begin position="20"/>
        <end position="42"/>
    </location>
</feature>
<dbReference type="Pfam" id="PF12756">
    <property type="entry name" value="zf-C2H2_2"/>
    <property type="match status" value="1"/>
</dbReference>
<keyword evidence="3" id="KW-0690">Ribosome biogenesis</keyword>